<gene>
    <name evidence="1" type="ORF">FOMG_15581</name>
</gene>
<proteinExistence type="predicted"/>
<dbReference type="Proteomes" id="UP000030703">
    <property type="component" value="Unassembled WGS sequence"/>
</dbReference>
<accession>W9ZIM4</accession>
<dbReference type="EMBL" id="JH659346">
    <property type="protein sequence ID" value="EXK28133.1"/>
    <property type="molecule type" value="Genomic_DNA"/>
</dbReference>
<sequence length="665" mass="75525">MTCSIQDVLKHYEYDPSIVQRVGKRTFEKLPLQIEPPDPAWPQQFQTLKSIIQEALGHKALSISHVGSTAVPNLPAKAIIDIDLTVPDPTAEATYIPALESKGFQFLTREPTWYEHRFFNTNNPYYCNLHVFAHGTAELVRHQIMKEWLTTHEDDRELYARTKMEAMEKSNLLGETPTLFSSTAVAEALVDEVQDNPLGLFADCAIFYQDKESKKRGFYREHRRVSSRSTLACLKRIYGGSFSGYPASGNLKEAAVIHCLIKVAPKCKYSSKRVSAQREQLHRSARELIVHIRQLLGVEVEKYLRRIAKLLMDSRMKMSWNMWRNNCQRFVNQLLGGKDFEYVFPRLPPNFGSRTQAGDAEQFRWPRYLISFGGHIEGFGISLDQPNSVLTNFCKNKKVDYDIMEYLIVAHSRLSKSLAQLALIDSNTDAGHAAVLEANALWELPLDTLSLLQFQLTQPPHKYFAKSGESGVSDKPLTHKQWIDNRLSLLRLLDIFASLTGGLGVALLSMFTRKPNLISKVTIPKSLVFGAARADEVIRTLRISPLTTIYLLSRRGGTEALSIFNDEAAKWKEELEMKLSMLLQKFSQQRALKACIAFATIYVHRVNKARKGFTGVPLLPLLLLPQTIDNSIKSWKQYQGGWFTFEVGDIMLAQQILGKTKNIRK</sequence>
<dbReference type="InterPro" id="IPR007344">
    <property type="entry name" value="GrpB/CoaE"/>
</dbReference>
<dbReference type="AlphaFoldDB" id="W9ZIM4"/>
<dbReference type="SUPFAM" id="SSF81301">
    <property type="entry name" value="Nucleotidyltransferase"/>
    <property type="match status" value="1"/>
</dbReference>
<dbReference type="HOGENOM" id="CLU_026924_0_0_1"/>
<reference evidence="1" key="2">
    <citation type="submission" date="2012-05" db="EMBL/GenBank/DDBJ databases">
        <title>Annotation of the Genome Sequence of Fusarium oxysporum f. sp. melonis 26406.</title>
        <authorList>
            <consortium name="The Broad Institute Genomics Platform"/>
            <person name="Ma L.-J."/>
            <person name="Corby-Kistler H."/>
            <person name="Broz K."/>
            <person name="Gale L.R."/>
            <person name="Jonkers W."/>
            <person name="O'Donnell K."/>
            <person name="Ploetz R."/>
            <person name="Steinberg C."/>
            <person name="Schwartz D.C."/>
            <person name="VanEtten H."/>
            <person name="Zhou S."/>
            <person name="Young S.K."/>
            <person name="Zeng Q."/>
            <person name="Gargeya S."/>
            <person name="Fitzgerald M."/>
            <person name="Abouelleil A."/>
            <person name="Alvarado L."/>
            <person name="Chapman S.B."/>
            <person name="Gainer-Dewar J."/>
            <person name="Goldberg J."/>
            <person name="Griggs A."/>
            <person name="Gujja S."/>
            <person name="Hansen M."/>
            <person name="Howarth C."/>
            <person name="Imamovic A."/>
            <person name="Ireland A."/>
            <person name="Larimer J."/>
            <person name="McCowan C."/>
            <person name="Murphy C."/>
            <person name="Pearson M."/>
            <person name="Poon T.W."/>
            <person name="Priest M."/>
            <person name="Roberts A."/>
            <person name="Saif S."/>
            <person name="Shea T."/>
            <person name="Sykes S."/>
            <person name="Wortman J."/>
            <person name="Nusbaum C."/>
            <person name="Birren B."/>
        </authorList>
    </citation>
    <scope>NUCLEOTIDE SEQUENCE</scope>
    <source>
        <strain evidence="1">26406</strain>
    </source>
</reference>
<dbReference type="OrthoDB" id="4455544at2759"/>
<organism evidence="1">
    <name type="scientific">Fusarium oxysporum f. sp. melonis 26406</name>
    <dbReference type="NCBI Taxonomy" id="1089452"/>
    <lineage>
        <taxon>Eukaryota</taxon>
        <taxon>Fungi</taxon>
        <taxon>Dikarya</taxon>
        <taxon>Ascomycota</taxon>
        <taxon>Pezizomycotina</taxon>
        <taxon>Sordariomycetes</taxon>
        <taxon>Hypocreomycetidae</taxon>
        <taxon>Hypocreales</taxon>
        <taxon>Nectriaceae</taxon>
        <taxon>Fusarium</taxon>
        <taxon>Fusarium oxysporum species complex</taxon>
    </lineage>
</organism>
<protein>
    <submittedName>
        <fullName evidence="1">Uncharacterized protein</fullName>
    </submittedName>
</protein>
<dbReference type="InterPro" id="IPR043519">
    <property type="entry name" value="NT_sf"/>
</dbReference>
<dbReference type="PANTHER" id="PTHR34822">
    <property type="entry name" value="GRPB DOMAIN PROTEIN (AFU_ORTHOLOGUE AFUA_1G01530)"/>
    <property type="match status" value="1"/>
</dbReference>
<name>W9ZIM4_FUSOX</name>
<evidence type="ECO:0000313" key="1">
    <source>
        <dbReference type="EMBL" id="EXK28133.1"/>
    </source>
</evidence>
<dbReference type="Pfam" id="PF04229">
    <property type="entry name" value="GrpB"/>
    <property type="match status" value="1"/>
</dbReference>
<reference evidence="1" key="1">
    <citation type="submission" date="2012-04" db="EMBL/GenBank/DDBJ databases">
        <title>The Genome Sequence of Fusarium oxysporum melonis.</title>
        <authorList>
            <consortium name="The Broad Institute Genome Sequencing Platform"/>
            <person name="Ma L.-J."/>
            <person name="Gale L.R."/>
            <person name="Schwartz D.C."/>
            <person name="Zhou S."/>
            <person name="Corby-Kistler H."/>
            <person name="Young S.K."/>
            <person name="Zeng Q."/>
            <person name="Gargeya S."/>
            <person name="Fitzgerald M."/>
            <person name="Haas B."/>
            <person name="Abouelleil A."/>
            <person name="Alvarado L."/>
            <person name="Arachchi H.M."/>
            <person name="Berlin A."/>
            <person name="Brown A."/>
            <person name="Chapman S.B."/>
            <person name="Chen Z."/>
            <person name="Dunbar C."/>
            <person name="Freedman E."/>
            <person name="Gearin G."/>
            <person name="Goldberg J."/>
            <person name="Griggs A."/>
            <person name="Gujja S."/>
            <person name="Heiman D."/>
            <person name="Howarth C."/>
            <person name="Larson L."/>
            <person name="Lui A."/>
            <person name="MacDonald P.J.P."/>
            <person name="Montmayeur A."/>
            <person name="Murphy C."/>
            <person name="Neiman D."/>
            <person name="Pearson M."/>
            <person name="Priest M."/>
            <person name="Roberts A."/>
            <person name="Saif S."/>
            <person name="Shea T."/>
            <person name="Shenoy N."/>
            <person name="Sisk P."/>
            <person name="Stolte C."/>
            <person name="Sykes S."/>
            <person name="Wortman J."/>
            <person name="Nusbaum C."/>
            <person name="Birren B."/>
        </authorList>
    </citation>
    <scope>NUCLEOTIDE SEQUENCE</scope>
    <source>
        <strain evidence="1">26406</strain>
    </source>
</reference>
<dbReference type="Gene3D" id="3.30.460.10">
    <property type="entry name" value="Beta Polymerase, domain 2"/>
    <property type="match status" value="1"/>
</dbReference>
<dbReference type="VEuPathDB" id="FungiDB:FOMG_15581"/>
<dbReference type="PANTHER" id="PTHR34822:SF1">
    <property type="entry name" value="GRPB FAMILY PROTEIN"/>
    <property type="match status" value="1"/>
</dbReference>